<dbReference type="RefSeq" id="WP_144200740.1">
    <property type="nucleotide sequence ID" value="NZ_VCIZ01000014.1"/>
</dbReference>
<accession>A0ABY3EI94</accession>
<organism evidence="2 3">
    <name type="scientific">Cupriavidus campinensis</name>
    <dbReference type="NCBI Taxonomy" id="151783"/>
    <lineage>
        <taxon>Bacteria</taxon>
        <taxon>Pseudomonadati</taxon>
        <taxon>Pseudomonadota</taxon>
        <taxon>Betaproteobacteria</taxon>
        <taxon>Burkholderiales</taxon>
        <taxon>Burkholderiaceae</taxon>
        <taxon>Cupriavidus</taxon>
    </lineage>
</organism>
<comment type="caution">
    <text evidence="2">The sequence shown here is derived from an EMBL/GenBank/DDBJ whole genome shotgun (WGS) entry which is preliminary data.</text>
</comment>
<evidence type="ECO:0000313" key="2">
    <source>
        <dbReference type="EMBL" id="TSP10651.1"/>
    </source>
</evidence>
<protein>
    <submittedName>
        <fullName evidence="2">Uncharacterized protein</fullName>
    </submittedName>
</protein>
<keyword evidence="3" id="KW-1185">Reference proteome</keyword>
<feature type="transmembrane region" description="Helical" evidence="1">
    <location>
        <begin position="72"/>
        <end position="90"/>
    </location>
</feature>
<feature type="transmembrane region" description="Helical" evidence="1">
    <location>
        <begin position="34"/>
        <end position="52"/>
    </location>
</feature>
<evidence type="ECO:0000256" key="1">
    <source>
        <dbReference type="SAM" id="Phobius"/>
    </source>
</evidence>
<dbReference type="Proteomes" id="UP000318943">
    <property type="component" value="Unassembled WGS sequence"/>
</dbReference>
<name>A0ABY3EI94_9BURK</name>
<dbReference type="EMBL" id="VCIZ01000014">
    <property type="protein sequence ID" value="TSP10651.1"/>
    <property type="molecule type" value="Genomic_DNA"/>
</dbReference>
<evidence type="ECO:0000313" key="3">
    <source>
        <dbReference type="Proteomes" id="UP000318943"/>
    </source>
</evidence>
<keyword evidence="1" id="KW-0472">Membrane</keyword>
<keyword evidence="1" id="KW-1133">Transmembrane helix</keyword>
<proteinExistence type="predicted"/>
<keyword evidence="1" id="KW-0812">Transmembrane</keyword>
<reference evidence="2 3" key="1">
    <citation type="submission" date="2019-05" db="EMBL/GenBank/DDBJ databases">
        <title>Whole genome sequence analysis of Cupriavidus campinensis S14E4C strain.</title>
        <authorList>
            <person name="Abbaszade G."/>
            <person name="Szabo A."/>
            <person name="Toumi M."/>
            <person name="Toth E."/>
        </authorList>
    </citation>
    <scope>NUCLEOTIDE SEQUENCE [LARGE SCALE GENOMIC DNA]</scope>
    <source>
        <strain evidence="2 3">S14E4C</strain>
    </source>
</reference>
<sequence>MTFGWPVISSALSGEWMLKRCFSTNGGDVIVGRALYITLWVYLLAVGLQALIDPARVVPSFDAFREQLLELAPLAGAVFGGAYLALYARFSSQWGYLAGVYNQIKQVEASEKELNKEALATWQAGFIEDAQNLHLAYKESIAPIIHAWGKKSEVAAAFEAYAPGGRKRFDALMEGVKAACRAAETRYK</sequence>
<gene>
    <name evidence="2" type="ORF">FGG12_21405</name>
</gene>